<dbReference type="InterPro" id="IPR027417">
    <property type="entry name" value="P-loop_NTPase"/>
</dbReference>
<reference evidence="13" key="1">
    <citation type="submission" date="2015-08" db="EMBL/GenBank/DDBJ databases">
        <title>Complete DNA Sequence of Pseudomonas syringae pv. actinidiae, the Causal Agent of Kiwifruit Canker Disease.</title>
        <authorList>
            <person name="Rikkerink E.H.A."/>
            <person name="Fineran P.C."/>
        </authorList>
    </citation>
    <scope>NUCLEOTIDE SEQUENCE</scope>
    <source>
        <strain evidence="13">DSM 13666</strain>
    </source>
</reference>
<dbReference type="InterPro" id="IPR031166">
    <property type="entry name" value="G_ENGA"/>
</dbReference>
<dbReference type="PROSITE" id="PS51712">
    <property type="entry name" value="G_ENGA"/>
    <property type="match status" value="2"/>
</dbReference>
<proteinExistence type="inferred from homology"/>
<keyword evidence="4 11" id="KW-0677">Repeat</keyword>
<dbReference type="CDD" id="cd01895">
    <property type="entry name" value="EngA2"/>
    <property type="match status" value="1"/>
</dbReference>
<evidence type="ECO:0000256" key="2">
    <source>
        <dbReference type="ARBA" id="ARBA00020953"/>
    </source>
</evidence>
<dbReference type="GO" id="GO:0005525">
    <property type="term" value="F:GTP binding"/>
    <property type="evidence" value="ECO:0007669"/>
    <property type="project" value="UniProtKB-UniRule"/>
</dbReference>
<dbReference type="PRINTS" id="PR00326">
    <property type="entry name" value="GTP1OBG"/>
</dbReference>
<evidence type="ECO:0000256" key="11">
    <source>
        <dbReference type="RuleBase" id="RU004481"/>
    </source>
</evidence>
<dbReference type="GeneID" id="87597257"/>
<keyword evidence="3 9" id="KW-0690">Ribosome biogenesis</keyword>
<dbReference type="Gene3D" id="3.40.50.300">
    <property type="entry name" value="P-loop containing nucleotide triphosphate hydrolases"/>
    <property type="match status" value="2"/>
</dbReference>
<accession>A0A0M0KL91</accession>
<comment type="caution">
    <text evidence="13">The sequence shown here is derived from an EMBL/GenBank/DDBJ whole genome shotgun (WGS) entry which is preliminary data.</text>
</comment>
<dbReference type="PANTHER" id="PTHR43834:SF6">
    <property type="entry name" value="GTPASE DER"/>
    <property type="match status" value="1"/>
</dbReference>
<sequence>MSKPVIAIVGRPNVGKSTIFNRIVGERVAIVEDRPGVTRDRIYSHGEWLNREFNVIDTGGIEIGEEPLLVQMRAQAELAIKEADVIIFIVNGREGVTAADQEVAKLLFRSKKPVVLGVNKIDHPDMQEELYEFYSLGIGDPIPISGAHGLGLGDLLDACVEHFPEDEGDDYDEDTIRISLIGRPNVGKSSLVNAMLGEERVIVSNIPGTTRDAIDTPFSRDDQEYVLIDTAGMRKRGKVYESTEKYSVLRSLKAIERSDVVLVVLNGEEGIIEQDKKIAGYAHEAGRAIIIVVNKWDAVEKDDKTLHRFQQKIRDEFQFLDYAPVLFVSAKTKQRLQHVLPAVKKVSENHNLRVPTHVLNDLVMDAVAMNPTPTDHGKRLKINYVTQVAVGPPTFVFFVNDPELMHFSYARFLENRLRDTFEFEGTPIKIIARKKND</sequence>
<comment type="subunit">
    <text evidence="9">Associates with the 50S ribosomal subunit.</text>
</comment>
<dbReference type="InterPro" id="IPR032859">
    <property type="entry name" value="KH_dom-like"/>
</dbReference>
<dbReference type="InterPro" id="IPR005225">
    <property type="entry name" value="Small_GTP-bd"/>
</dbReference>
<dbReference type="NCBIfam" id="TIGR03594">
    <property type="entry name" value="GTPase_EngA"/>
    <property type="match status" value="1"/>
</dbReference>
<comment type="similarity">
    <text evidence="1 9 10 11">Belongs to the TRAFAC class TrmE-Era-EngA-EngB-Septin-like GTPase superfamily. EngA (Der) GTPase family.</text>
</comment>
<evidence type="ECO:0000313" key="13">
    <source>
        <dbReference type="EMBL" id="KOO39362.1"/>
    </source>
</evidence>
<dbReference type="Pfam" id="PF14714">
    <property type="entry name" value="KH_dom-like"/>
    <property type="match status" value="1"/>
</dbReference>
<keyword evidence="5 9" id="KW-0547">Nucleotide-binding</keyword>
<dbReference type="RefSeq" id="WP_053431364.1">
    <property type="nucleotide sequence ID" value="NZ_CP040441.1"/>
</dbReference>
<evidence type="ECO:0000256" key="4">
    <source>
        <dbReference type="ARBA" id="ARBA00022737"/>
    </source>
</evidence>
<dbReference type="FunFam" id="3.40.50.300:FF:000057">
    <property type="entry name" value="GTPase Der"/>
    <property type="match status" value="1"/>
</dbReference>
<evidence type="ECO:0000259" key="12">
    <source>
        <dbReference type="PROSITE" id="PS51712"/>
    </source>
</evidence>
<feature type="binding site" evidence="9">
    <location>
        <begin position="229"/>
        <end position="233"/>
    </location>
    <ligand>
        <name>GTP</name>
        <dbReference type="ChEBI" id="CHEBI:37565"/>
        <label>2</label>
    </ligand>
</feature>
<dbReference type="InterPro" id="IPR006073">
    <property type="entry name" value="GTP-bd"/>
</dbReference>
<dbReference type="FunFam" id="3.30.300.20:FF:000004">
    <property type="entry name" value="GTPase Der"/>
    <property type="match status" value="1"/>
</dbReference>
<dbReference type="CDD" id="cd01894">
    <property type="entry name" value="EngA1"/>
    <property type="match status" value="1"/>
</dbReference>
<dbReference type="GO" id="GO:0043022">
    <property type="term" value="F:ribosome binding"/>
    <property type="evidence" value="ECO:0007669"/>
    <property type="project" value="TreeGrafter"/>
</dbReference>
<dbReference type="Pfam" id="PF01926">
    <property type="entry name" value="MMR_HSR1"/>
    <property type="match status" value="2"/>
</dbReference>
<feature type="domain" description="EngA-type G" evidence="12">
    <location>
        <begin position="4"/>
        <end position="167"/>
    </location>
</feature>
<feature type="binding site" evidence="9">
    <location>
        <begin position="182"/>
        <end position="189"/>
    </location>
    <ligand>
        <name>GTP</name>
        <dbReference type="ChEBI" id="CHEBI:37565"/>
        <label>2</label>
    </ligand>
</feature>
<feature type="binding site" evidence="9">
    <location>
        <begin position="10"/>
        <end position="17"/>
    </location>
    <ligand>
        <name>GTP</name>
        <dbReference type="ChEBI" id="CHEBI:37565"/>
        <label>1</label>
    </ligand>
</feature>
<evidence type="ECO:0000256" key="7">
    <source>
        <dbReference type="ARBA" id="ARBA00032345"/>
    </source>
</evidence>
<dbReference type="EMBL" id="LILD01000001">
    <property type="protein sequence ID" value="KOO39362.1"/>
    <property type="molecule type" value="Genomic_DNA"/>
</dbReference>
<feature type="binding site" evidence="9">
    <location>
        <begin position="294"/>
        <end position="297"/>
    </location>
    <ligand>
        <name>GTP</name>
        <dbReference type="ChEBI" id="CHEBI:37565"/>
        <label>2</label>
    </ligand>
</feature>
<dbReference type="GO" id="GO:0042254">
    <property type="term" value="P:ribosome biogenesis"/>
    <property type="evidence" value="ECO:0007669"/>
    <property type="project" value="UniProtKB-KW"/>
</dbReference>
<dbReference type="FunFam" id="3.40.50.300:FF:000040">
    <property type="entry name" value="GTPase Der"/>
    <property type="match status" value="1"/>
</dbReference>
<organism evidence="13">
    <name type="scientific">Halalkalibacterium halodurans</name>
    <name type="common">Bacillus halodurans</name>
    <dbReference type="NCBI Taxonomy" id="86665"/>
    <lineage>
        <taxon>Bacteria</taxon>
        <taxon>Bacillati</taxon>
        <taxon>Bacillota</taxon>
        <taxon>Bacilli</taxon>
        <taxon>Bacillales</taxon>
        <taxon>Bacillaceae</taxon>
        <taxon>Halalkalibacterium (ex Joshi et al. 2022)</taxon>
    </lineage>
</organism>
<feature type="binding site" evidence="9">
    <location>
        <begin position="57"/>
        <end position="61"/>
    </location>
    <ligand>
        <name>GTP</name>
        <dbReference type="ChEBI" id="CHEBI:37565"/>
        <label>1</label>
    </ligand>
</feature>
<dbReference type="InterPro" id="IPR016484">
    <property type="entry name" value="GTPase_Der"/>
</dbReference>
<dbReference type="NCBIfam" id="TIGR00231">
    <property type="entry name" value="small_GTP"/>
    <property type="match status" value="2"/>
</dbReference>
<dbReference type="InterPro" id="IPR015946">
    <property type="entry name" value="KH_dom-like_a/b"/>
</dbReference>
<dbReference type="Gene3D" id="3.30.300.20">
    <property type="match status" value="1"/>
</dbReference>
<comment type="function">
    <text evidence="8 9 11">GTPase that plays an essential role in the late steps of ribosome biogenesis.</text>
</comment>
<name>A0A0M0KL91_ALKHA</name>
<dbReference type="SUPFAM" id="SSF52540">
    <property type="entry name" value="P-loop containing nucleoside triphosphate hydrolases"/>
    <property type="match status" value="2"/>
</dbReference>
<feature type="domain" description="EngA-type G" evidence="12">
    <location>
        <begin position="176"/>
        <end position="351"/>
    </location>
</feature>
<evidence type="ECO:0000256" key="5">
    <source>
        <dbReference type="ARBA" id="ARBA00022741"/>
    </source>
</evidence>
<dbReference type="AlphaFoldDB" id="A0A0M0KL91"/>
<evidence type="ECO:0000256" key="6">
    <source>
        <dbReference type="ARBA" id="ARBA00023134"/>
    </source>
</evidence>
<feature type="binding site" evidence="9">
    <location>
        <begin position="119"/>
        <end position="122"/>
    </location>
    <ligand>
        <name>GTP</name>
        <dbReference type="ChEBI" id="CHEBI:37565"/>
        <label>1</label>
    </ligand>
</feature>
<protein>
    <recommendedName>
        <fullName evidence="2 9">GTPase Der</fullName>
    </recommendedName>
    <alternativeName>
        <fullName evidence="7 9">GTP-binding protein EngA</fullName>
    </alternativeName>
</protein>
<gene>
    <name evidence="13" type="primary">engA</name>
    <name evidence="9" type="synonym">der</name>
    <name evidence="13" type="ORF">AMD02_11295</name>
</gene>
<evidence type="ECO:0000256" key="1">
    <source>
        <dbReference type="ARBA" id="ARBA00008279"/>
    </source>
</evidence>
<evidence type="ECO:0000256" key="10">
    <source>
        <dbReference type="PROSITE-ProRule" id="PRU01049"/>
    </source>
</evidence>
<keyword evidence="6 9" id="KW-0342">GTP-binding</keyword>
<evidence type="ECO:0000256" key="8">
    <source>
        <dbReference type="ARBA" id="ARBA00053470"/>
    </source>
</evidence>
<dbReference type="HAMAP" id="MF_00195">
    <property type="entry name" value="GTPase_Der"/>
    <property type="match status" value="1"/>
</dbReference>
<dbReference type="PIRSF" id="PIRSF006485">
    <property type="entry name" value="GTP-binding_EngA"/>
    <property type="match status" value="1"/>
</dbReference>
<evidence type="ECO:0000256" key="9">
    <source>
        <dbReference type="HAMAP-Rule" id="MF_00195"/>
    </source>
</evidence>
<dbReference type="PATRIC" id="fig|136160.3.peg.2667"/>
<evidence type="ECO:0000256" key="3">
    <source>
        <dbReference type="ARBA" id="ARBA00022517"/>
    </source>
</evidence>
<dbReference type="PANTHER" id="PTHR43834">
    <property type="entry name" value="GTPASE DER"/>
    <property type="match status" value="1"/>
</dbReference>